<feature type="transmembrane region" description="Helical" evidence="1">
    <location>
        <begin position="6"/>
        <end position="24"/>
    </location>
</feature>
<evidence type="ECO:0000313" key="2">
    <source>
        <dbReference type="EMBL" id="MBX40121.1"/>
    </source>
</evidence>
<organism evidence="2">
    <name type="scientific">Rhizophora mucronata</name>
    <name type="common">Asiatic mangrove</name>
    <dbReference type="NCBI Taxonomy" id="61149"/>
    <lineage>
        <taxon>Eukaryota</taxon>
        <taxon>Viridiplantae</taxon>
        <taxon>Streptophyta</taxon>
        <taxon>Embryophyta</taxon>
        <taxon>Tracheophyta</taxon>
        <taxon>Spermatophyta</taxon>
        <taxon>Magnoliopsida</taxon>
        <taxon>eudicotyledons</taxon>
        <taxon>Gunneridae</taxon>
        <taxon>Pentapetalae</taxon>
        <taxon>rosids</taxon>
        <taxon>fabids</taxon>
        <taxon>Malpighiales</taxon>
        <taxon>Rhizophoraceae</taxon>
        <taxon>Rhizophora</taxon>
    </lineage>
</organism>
<accession>A0A2P2NCB9</accession>
<name>A0A2P2NCB9_RHIMU</name>
<reference evidence="2" key="1">
    <citation type="submission" date="2018-02" db="EMBL/GenBank/DDBJ databases">
        <title>Rhizophora mucronata_Transcriptome.</title>
        <authorList>
            <person name="Meera S.P."/>
            <person name="Sreeshan A."/>
            <person name="Augustine A."/>
        </authorList>
    </citation>
    <scope>NUCLEOTIDE SEQUENCE</scope>
    <source>
        <tissue evidence="2">Leaf</tissue>
    </source>
</reference>
<proteinExistence type="predicted"/>
<sequence>MLVVCWLMAPFYIILLIPNLFILFGNKGKGPQKLETLHLGTKSYQPYLFISPY</sequence>
<evidence type="ECO:0000256" key="1">
    <source>
        <dbReference type="SAM" id="Phobius"/>
    </source>
</evidence>
<dbReference type="AlphaFoldDB" id="A0A2P2NCB9"/>
<keyword evidence="1" id="KW-0812">Transmembrane</keyword>
<protein>
    <submittedName>
        <fullName evidence="2">Uncharacterized protein</fullName>
    </submittedName>
</protein>
<dbReference type="EMBL" id="GGEC01059637">
    <property type="protein sequence ID" value="MBX40121.1"/>
    <property type="molecule type" value="Transcribed_RNA"/>
</dbReference>
<keyword evidence="1" id="KW-0472">Membrane</keyword>
<keyword evidence="1" id="KW-1133">Transmembrane helix</keyword>